<dbReference type="Proteomes" id="UP000030526">
    <property type="component" value="Unassembled WGS sequence"/>
</dbReference>
<feature type="domain" description="DUF1468" evidence="2">
    <location>
        <begin position="11"/>
        <end position="153"/>
    </location>
</feature>
<keyword evidence="1" id="KW-0472">Membrane</keyword>
<reference evidence="3 4" key="1">
    <citation type="submission" date="2014-08" db="EMBL/GenBank/DDBJ databases">
        <title>Chaperone-usher fimbriae in a diverse selection of Gallibacterium genomes.</title>
        <authorList>
            <person name="Kudirkiene E."/>
            <person name="Bager R.J."/>
            <person name="Johnson T.J."/>
            <person name="Bojesen A.M."/>
        </authorList>
    </citation>
    <scope>NUCLEOTIDE SEQUENCE [LARGE SCALE GENOMIC DNA]</scope>
    <source>
        <strain evidence="3 4">20558/3kl.</strain>
    </source>
</reference>
<gene>
    <name evidence="3" type="ORF">JP32_05520</name>
</gene>
<feature type="transmembrane region" description="Helical" evidence="1">
    <location>
        <begin position="46"/>
        <end position="63"/>
    </location>
</feature>
<accession>A0A0A2Y400</accession>
<evidence type="ECO:0000256" key="1">
    <source>
        <dbReference type="SAM" id="Phobius"/>
    </source>
</evidence>
<dbReference type="Pfam" id="PF07331">
    <property type="entry name" value="TctB"/>
    <property type="match status" value="1"/>
</dbReference>
<keyword evidence="1" id="KW-1133">Transmembrane helix</keyword>
<feature type="transmembrane region" description="Helical" evidence="1">
    <location>
        <begin position="126"/>
        <end position="148"/>
    </location>
</feature>
<feature type="transmembrane region" description="Helical" evidence="1">
    <location>
        <begin position="84"/>
        <end position="114"/>
    </location>
</feature>
<protein>
    <submittedName>
        <fullName evidence="3">Tripartite tricarboxylate transporter TctB family protein</fullName>
    </submittedName>
</protein>
<dbReference type="AlphaFoldDB" id="A0A0A2Y400"/>
<sequence>MRKYFSDKNFLAGVLFFFVSLGYLFGAYSIETKGIVAIESDFMPKIYGYILMVTSLILIVTSWKRLSSLEGKELKSDSDIKRVLAVLFLILVYILCIEWLGFIFCSIPFLFFLSLLLTPDYVEKKYWVYVLFSVLLPIIAYFGFSYYLNLTMPSGIFF</sequence>
<comment type="caution">
    <text evidence="3">The sequence shown here is derived from an EMBL/GenBank/DDBJ whole genome shotgun (WGS) entry which is preliminary data.</text>
</comment>
<evidence type="ECO:0000313" key="4">
    <source>
        <dbReference type="Proteomes" id="UP000030526"/>
    </source>
</evidence>
<dbReference type="RefSeq" id="WP_039083954.1">
    <property type="nucleotide sequence ID" value="NZ_JPXS01000025.1"/>
</dbReference>
<evidence type="ECO:0000313" key="3">
    <source>
        <dbReference type="EMBL" id="KGQ32164.1"/>
    </source>
</evidence>
<proteinExistence type="predicted"/>
<name>A0A0A2Y400_9PAST</name>
<dbReference type="EMBL" id="JPXS01000025">
    <property type="protein sequence ID" value="KGQ32164.1"/>
    <property type="molecule type" value="Genomic_DNA"/>
</dbReference>
<keyword evidence="1" id="KW-0812">Transmembrane</keyword>
<evidence type="ECO:0000259" key="2">
    <source>
        <dbReference type="Pfam" id="PF07331"/>
    </source>
</evidence>
<dbReference type="InterPro" id="IPR009936">
    <property type="entry name" value="DUF1468"/>
</dbReference>
<organism evidence="3 4">
    <name type="scientific">Gallibacterium anatis</name>
    <dbReference type="NCBI Taxonomy" id="750"/>
    <lineage>
        <taxon>Bacteria</taxon>
        <taxon>Pseudomonadati</taxon>
        <taxon>Pseudomonadota</taxon>
        <taxon>Gammaproteobacteria</taxon>
        <taxon>Pasteurellales</taxon>
        <taxon>Pasteurellaceae</taxon>
        <taxon>Gallibacterium</taxon>
    </lineage>
</organism>